<evidence type="ECO:0000313" key="1">
    <source>
        <dbReference type="EMBL" id="MED6118947.1"/>
    </source>
</evidence>
<dbReference type="EMBL" id="JASCZI010030224">
    <property type="protein sequence ID" value="MED6118947.1"/>
    <property type="molecule type" value="Genomic_DNA"/>
</dbReference>
<evidence type="ECO:0000313" key="2">
    <source>
        <dbReference type="Proteomes" id="UP001341840"/>
    </source>
</evidence>
<comment type="caution">
    <text evidence="1">The sequence shown here is derived from an EMBL/GenBank/DDBJ whole genome shotgun (WGS) entry which is preliminary data.</text>
</comment>
<keyword evidence="2" id="KW-1185">Reference proteome</keyword>
<accession>A0ABU6R5R0</accession>
<gene>
    <name evidence="1" type="ORF">PIB30_007452</name>
</gene>
<dbReference type="Proteomes" id="UP001341840">
    <property type="component" value="Unassembled WGS sequence"/>
</dbReference>
<organism evidence="1 2">
    <name type="scientific">Stylosanthes scabra</name>
    <dbReference type="NCBI Taxonomy" id="79078"/>
    <lineage>
        <taxon>Eukaryota</taxon>
        <taxon>Viridiplantae</taxon>
        <taxon>Streptophyta</taxon>
        <taxon>Embryophyta</taxon>
        <taxon>Tracheophyta</taxon>
        <taxon>Spermatophyta</taxon>
        <taxon>Magnoliopsida</taxon>
        <taxon>eudicotyledons</taxon>
        <taxon>Gunneridae</taxon>
        <taxon>Pentapetalae</taxon>
        <taxon>rosids</taxon>
        <taxon>fabids</taxon>
        <taxon>Fabales</taxon>
        <taxon>Fabaceae</taxon>
        <taxon>Papilionoideae</taxon>
        <taxon>50 kb inversion clade</taxon>
        <taxon>dalbergioids sensu lato</taxon>
        <taxon>Dalbergieae</taxon>
        <taxon>Pterocarpus clade</taxon>
        <taxon>Stylosanthes</taxon>
    </lineage>
</organism>
<protein>
    <submittedName>
        <fullName evidence="1">Uncharacterized protein</fullName>
    </submittedName>
</protein>
<sequence length="146" mass="16694">MQYLALEDAACAMIATILEQTHKHLDDYNYDQTSPIQQENAELRWEVGYVKSRFKEVIRNSDTSSESLMRICLVWTRTLTTTLDGADMTEHFTVSLVYVVLPHHGVLLLRLPYVLPFLLSAMVSPLNACVTDYDLLIKLHGRINHS</sequence>
<name>A0ABU6R5R0_9FABA</name>
<reference evidence="1 2" key="1">
    <citation type="journal article" date="2023" name="Plants (Basel)">
        <title>Bridging the Gap: Combining Genomics and Transcriptomics Approaches to Understand Stylosanthes scabra, an Orphan Legume from the Brazilian Caatinga.</title>
        <authorList>
            <person name="Ferreira-Neto J.R.C."/>
            <person name="da Silva M.D."/>
            <person name="Binneck E."/>
            <person name="de Melo N.F."/>
            <person name="da Silva R.H."/>
            <person name="de Melo A.L.T.M."/>
            <person name="Pandolfi V."/>
            <person name="Bustamante F.O."/>
            <person name="Brasileiro-Vidal A.C."/>
            <person name="Benko-Iseppon A.M."/>
        </authorList>
    </citation>
    <scope>NUCLEOTIDE SEQUENCE [LARGE SCALE GENOMIC DNA]</scope>
    <source>
        <tissue evidence="1">Leaves</tissue>
    </source>
</reference>
<proteinExistence type="predicted"/>